<dbReference type="EMBL" id="JAACJJ010000002">
    <property type="protein sequence ID" value="KAF5329657.1"/>
    <property type="molecule type" value="Genomic_DNA"/>
</dbReference>
<evidence type="ECO:0000313" key="1">
    <source>
        <dbReference type="EMBL" id="KAF5329657.1"/>
    </source>
</evidence>
<sequence>MSRDDSVAMSSHGNAWVPRRDLTLPNELLHKIIILLIADCVHTVCMSHENPLWEKTVLETLNDVSPVFRAISCEIAGAAFDVPLDIRDDDRRVQQIVRAKFVFLRHLRDRYGEDSVWHSTFNQTLDAESHDPFVFSYAKYLGCVFFRRSLCNSFPGQLFAGMHSVVLTSLEKCDTTAQTVYPHEITTKLRESIASEIKLAHHSVALVQAFTSLKNHANSMSVLYPCRRRDGSGPVSLQALYYLISSSLGQLEEAYEGYADACLEKLPEVEPNITQFPDAIAALRGLYVLEYTEDDMYGLGPRILSIIGKLSLECPYLGDIPLKQIQDDIATSYRYH</sequence>
<organism evidence="1 2">
    <name type="scientific">Psilocybe cf. subviscida</name>
    <dbReference type="NCBI Taxonomy" id="2480587"/>
    <lineage>
        <taxon>Eukaryota</taxon>
        <taxon>Fungi</taxon>
        <taxon>Dikarya</taxon>
        <taxon>Basidiomycota</taxon>
        <taxon>Agaricomycotina</taxon>
        <taxon>Agaricomycetes</taxon>
        <taxon>Agaricomycetidae</taxon>
        <taxon>Agaricales</taxon>
        <taxon>Agaricineae</taxon>
        <taxon>Strophariaceae</taxon>
        <taxon>Psilocybe</taxon>
    </lineage>
</organism>
<gene>
    <name evidence="1" type="ORF">D9619_009191</name>
</gene>
<protein>
    <submittedName>
        <fullName evidence="1">Uncharacterized protein</fullName>
    </submittedName>
</protein>
<keyword evidence="2" id="KW-1185">Reference proteome</keyword>
<dbReference type="OrthoDB" id="2999415at2759"/>
<reference evidence="1 2" key="1">
    <citation type="journal article" date="2020" name="ISME J.">
        <title>Uncovering the hidden diversity of litter-decomposition mechanisms in mushroom-forming fungi.</title>
        <authorList>
            <person name="Floudas D."/>
            <person name="Bentzer J."/>
            <person name="Ahren D."/>
            <person name="Johansson T."/>
            <person name="Persson P."/>
            <person name="Tunlid A."/>
        </authorList>
    </citation>
    <scope>NUCLEOTIDE SEQUENCE [LARGE SCALE GENOMIC DNA]</scope>
    <source>
        <strain evidence="1 2">CBS 101986</strain>
    </source>
</reference>
<evidence type="ECO:0000313" key="2">
    <source>
        <dbReference type="Proteomes" id="UP000567179"/>
    </source>
</evidence>
<accession>A0A8H5BU78</accession>
<dbReference type="Proteomes" id="UP000567179">
    <property type="component" value="Unassembled WGS sequence"/>
</dbReference>
<comment type="caution">
    <text evidence="1">The sequence shown here is derived from an EMBL/GenBank/DDBJ whole genome shotgun (WGS) entry which is preliminary data.</text>
</comment>
<dbReference type="AlphaFoldDB" id="A0A8H5BU78"/>
<proteinExistence type="predicted"/>
<name>A0A8H5BU78_9AGAR</name>